<dbReference type="Proteomes" id="UP000664357">
    <property type="component" value="Unassembled WGS sequence"/>
</dbReference>
<reference evidence="2 3" key="2">
    <citation type="submission" date="2024-02" db="EMBL/GenBank/DDBJ databases">
        <title>The Genome Sequence of Enterococcus sp. DIV0159.</title>
        <authorList>
            <person name="Earl A."/>
            <person name="Manson A."/>
            <person name="Gilmore M."/>
            <person name="Sanders J."/>
            <person name="Shea T."/>
            <person name="Howe W."/>
            <person name="Livny J."/>
            <person name="Cuomo C."/>
            <person name="Neafsey D."/>
            <person name="Birren B."/>
        </authorList>
    </citation>
    <scope>NUCLEOTIDE SEQUENCE [LARGE SCALE GENOMIC DNA]</scope>
    <source>
        <strain evidence="2 3">665A</strain>
    </source>
</reference>
<comment type="caution">
    <text evidence="2">The sequence shown here is derived from an EMBL/GenBank/DDBJ whole genome shotgun (WGS) entry which is preliminary data.</text>
</comment>
<dbReference type="InterPro" id="IPR011608">
    <property type="entry name" value="PRD"/>
</dbReference>
<sequence length="775" mass="90544">MKNNSLLERMDELTEDMLLRNNWKDCYADATSLSIDLRTDRSNISRKLNQLFRLNYLIKINGRPTLYFSRRILEETAKLSYLPATFNDIEEFEYFLYSDPTQETTKNDWHLLQKSIIGARKNEALSEPFQKLQLFFHYPNHRLNLLLVGEAATGKNYLVDTFGKTIDYLPKYTKEIQTITLDSYSNDPLQLKESIGKISLTAKEKTHLIIIHHLHLLTVESLTYLLQQLLSLQTDSKYQVQYLFTSQPFRKEQHLLIEKFLPNQSTLSRLNDRTFKEKMMFILKFLQQECDLLNQSFCVSKNILTCLLISSYKNNLTELKNEIMHACAHAYYNFSSFPSNSSMIDLQFSDLSDDLLNNIPDVTGEAEKVRKIFEIIGESDLYFLVNIPQQALALLETSRLDSNLHLISEQHTERTMTELVQRTLLSNEKSFKLTKRQFDSLLFTHIDDTLAAFFIPVEKKIVQLLAQAIRHHLNDWRKREYLIDFQRTDPLIDQAANQITDFLNQNYSLQDSKFLNAYIYCFLSMTNRQELDNIIIVFISQVDRIAAAYQRFFEAKYSQLHFLSIYMEKPYLDLKQETLSCYQQEILQQSKAAKTIFITDVELLNQSGKQLFNKLPGLQIHYPLSLNGTEEICSLLINTTKKIAADSVTADEKLPNKALLNYLSNSLIFLNPEKAYTLLLQILKAICQKLDLEIDDELTLHFVNHAAFMIERTIRNETLPYRSKKESTTEYTRVYKIVEKELDPLNNVFAIVIPQNELAFTSEIFYKYFVTKESI</sequence>
<dbReference type="EMBL" id="JAFREL020000003">
    <property type="protein sequence ID" value="MEO1771673.1"/>
    <property type="molecule type" value="Genomic_DNA"/>
</dbReference>
<feature type="domain" description="PRD" evidence="1">
    <location>
        <begin position="670"/>
        <end position="775"/>
    </location>
</feature>
<dbReference type="RefSeq" id="WP_207704695.1">
    <property type="nucleotide sequence ID" value="NZ_JAFREL020000003.1"/>
</dbReference>
<dbReference type="SUPFAM" id="SSF63520">
    <property type="entry name" value="PTS-regulatory domain, PRD"/>
    <property type="match status" value="1"/>
</dbReference>
<dbReference type="InterPro" id="IPR036634">
    <property type="entry name" value="PRD_sf"/>
</dbReference>
<proteinExistence type="predicted"/>
<dbReference type="PROSITE" id="PS51372">
    <property type="entry name" value="PRD_2"/>
    <property type="match status" value="1"/>
</dbReference>
<keyword evidence="3" id="KW-1185">Reference proteome</keyword>
<gene>
    <name evidence="2" type="ORF">JZO67_003654</name>
</gene>
<reference evidence="2 3" key="1">
    <citation type="submission" date="2021-03" db="EMBL/GenBank/DDBJ databases">
        <authorList>
            <person name="Gilmore M.S."/>
            <person name="Schwartzman J."/>
            <person name="Van Tyne D."/>
            <person name="Martin M."/>
            <person name="Earl A.M."/>
            <person name="Manson A.L."/>
            <person name="Straub T."/>
            <person name="Salamzade R."/>
            <person name="Saavedra J."/>
            <person name="Lebreton F."/>
            <person name="Prichula J."/>
            <person name="Schaufler K."/>
            <person name="Gaca A."/>
            <person name="Sgardioli B."/>
            <person name="Wagenaar J."/>
            <person name="Strong T."/>
        </authorList>
    </citation>
    <scope>NUCLEOTIDE SEQUENCE [LARGE SCALE GENOMIC DNA]</scope>
    <source>
        <strain evidence="2 3">665A</strain>
    </source>
</reference>
<organism evidence="2 3">
    <name type="scientific">Candidatus Enterococcus ferrettii</name>
    <dbReference type="NCBI Taxonomy" id="2815324"/>
    <lineage>
        <taxon>Bacteria</taxon>
        <taxon>Bacillati</taxon>
        <taxon>Bacillota</taxon>
        <taxon>Bacilli</taxon>
        <taxon>Lactobacillales</taxon>
        <taxon>Enterococcaceae</taxon>
        <taxon>Enterococcus</taxon>
    </lineage>
</organism>
<dbReference type="Pfam" id="PF00874">
    <property type="entry name" value="PRD"/>
    <property type="match status" value="1"/>
</dbReference>
<evidence type="ECO:0000259" key="1">
    <source>
        <dbReference type="PROSITE" id="PS51372"/>
    </source>
</evidence>
<accession>A0ABV0EVP0</accession>
<evidence type="ECO:0000313" key="2">
    <source>
        <dbReference type="EMBL" id="MEO1771673.1"/>
    </source>
</evidence>
<protein>
    <recommendedName>
        <fullName evidence="1">PRD domain-containing protein</fullName>
    </recommendedName>
</protein>
<dbReference type="Gene3D" id="1.10.1790.10">
    <property type="entry name" value="PRD domain"/>
    <property type="match status" value="1"/>
</dbReference>
<evidence type="ECO:0000313" key="3">
    <source>
        <dbReference type="Proteomes" id="UP000664357"/>
    </source>
</evidence>
<name>A0ABV0EVP0_9ENTE</name>